<dbReference type="RefSeq" id="WP_224290727.1">
    <property type="nucleotide sequence ID" value="NZ_JAHSST010000014.1"/>
</dbReference>
<feature type="transmembrane region" description="Helical" evidence="2">
    <location>
        <begin position="434"/>
        <end position="455"/>
    </location>
</feature>
<feature type="transmembrane region" description="Helical" evidence="2">
    <location>
        <begin position="93"/>
        <end position="119"/>
    </location>
</feature>
<proteinExistence type="predicted"/>
<accession>A0ABS7WAQ8</accession>
<feature type="region of interest" description="Disordered" evidence="1">
    <location>
        <begin position="212"/>
        <end position="253"/>
    </location>
</feature>
<feature type="transmembrane region" description="Helical" evidence="2">
    <location>
        <begin position="49"/>
        <end position="72"/>
    </location>
</feature>
<organism evidence="3 4">
    <name type="scientific">Streptomyces olivaceus</name>
    <dbReference type="NCBI Taxonomy" id="47716"/>
    <lineage>
        <taxon>Bacteria</taxon>
        <taxon>Bacillati</taxon>
        <taxon>Actinomycetota</taxon>
        <taxon>Actinomycetes</taxon>
        <taxon>Kitasatosporales</taxon>
        <taxon>Streptomycetaceae</taxon>
        <taxon>Streptomyces</taxon>
    </lineage>
</organism>
<feature type="transmembrane region" description="Helical" evidence="2">
    <location>
        <begin position="491"/>
        <end position="512"/>
    </location>
</feature>
<keyword evidence="2" id="KW-0812">Transmembrane</keyword>
<feature type="region of interest" description="Disordered" evidence="1">
    <location>
        <begin position="270"/>
        <end position="327"/>
    </location>
</feature>
<keyword evidence="4" id="KW-1185">Reference proteome</keyword>
<evidence type="ECO:0000256" key="1">
    <source>
        <dbReference type="SAM" id="MobiDB-lite"/>
    </source>
</evidence>
<feature type="transmembrane region" description="Helical" evidence="2">
    <location>
        <begin position="147"/>
        <end position="167"/>
    </location>
</feature>
<protein>
    <recommendedName>
        <fullName evidence="5">Integral membrane protein</fullName>
    </recommendedName>
</protein>
<gene>
    <name evidence="3" type="ORF">KVH32_28370</name>
</gene>
<feature type="compositionally biased region" description="Gly residues" evidence="1">
    <location>
        <begin position="295"/>
        <end position="311"/>
    </location>
</feature>
<evidence type="ECO:0000313" key="3">
    <source>
        <dbReference type="EMBL" id="MBZ6155049.1"/>
    </source>
</evidence>
<comment type="caution">
    <text evidence="3">The sequence shown here is derived from an EMBL/GenBank/DDBJ whole genome shotgun (WGS) entry which is preliminary data.</text>
</comment>
<dbReference type="EMBL" id="JAHSTP010000014">
    <property type="protein sequence ID" value="MBZ6155049.1"/>
    <property type="molecule type" value="Genomic_DNA"/>
</dbReference>
<feature type="transmembrane region" description="Helical" evidence="2">
    <location>
        <begin position="411"/>
        <end position="428"/>
    </location>
</feature>
<sequence length="514" mass="49600">MLALRLTRAARLAVHLRRLLVAVASAGTGFLLLCALGHALSHPGTPGASALRLAWCAAPLAASVQLAVAVARTDPGTRPRSGLSAIGLGPARLLAVSATTTALSGALGSVAALLVFLHLRGDLAGGPSLAGVATDALAAGQSLPAPAVLTLLALVPATASAAVAYTLRPRDPRPAASTAARGYGRFGAYGWGKARETFGAYGRFGARWTGERAARTAAPDQAGTGSPPAAEGTVLTRTDTPGPATPVSGGPLPAAAAGLPTAVAGSGAAVSGAGAASSGLPTDGSGLPMGAPGFATGGSGPAPAGGPGGQSWDGPAAGAPAPRPQNTTVLPWGVTALAVGLAVEAYTGDAGATPSAGVLIGWALTAVGLALAGPGLTQLCGRLLQAARPGALRLLAGRVLMEESQRVGRPLGVVAAVAAAGYVATTVYDSDGPAFGPLSTLGALLVAGCTLATLLTAAVEAKHARAGATDALLRLGAPPATLRAAAAVRAAALLALFGPLTLVVAVLAALPLSR</sequence>
<feature type="compositionally biased region" description="Low complexity" evidence="1">
    <location>
        <begin position="270"/>
        <end position="279"/>
    </location>
</feature>
<evidence type="ECO:0000313" key="4">
    <source>
        <dbReference type="Proteomes" id="UP000758701"/>
    </source>
</evidence>
<name>A0ABS7WAQ8_STROV</name>
<dbReference type="Proteomes" id="UP000758701">
    <property type="component" value="Unassembled WGS sequence"/>
</dbReference>
<keyword evidence="2" id="KW-1133">Transmembrane helix</keyword>
<evidence type="ECO:0008006" key="5">
    <source>
        <dbReference type="Google" id="ProtNLM"/>
    </source>
</evidence>
<keyword evidence="2" id="KW-0472">Membrane</keyword>
<evidence type="ECO:0000256" key="2">
    <source>
        <dbReference type="SAM" id="Phobius"/>
    </source>
</evidence>
<reference evidence="3 4" key="1">
    <citation type="submission" date="2021-06" db="EMBL/GenBank/DDBJ databases">
        <title>Ecological speciation of a Streptomyces species isolated from different habitats and geographic origins.</title>
        <authorList>
            <person name="Wang J."/>
        </authorList>
    </citation>
    <scope>NUCLEOTIDE SEQUENCE [LARGE SCALE GENOMIC DNA]</scope>
    <source>
        <strain evidence="3 4">FXJ8.012</strain>
    </source>
</reference>